<evidence type="ECO:0000256" key="8">
    <source>
        <dbReference type="ARBA" id="ARBA00023136"/>
    </source>
</evidence>
<dbReference type="PRINTS" id="PR01411">
    <property type="entry name" value="CCMFBIOGNSIS"/>
</dbReference>
<reference evidence="13 14" key="1">
    <citation type="submission" date="2017-03" db="EMBL/GenBank/DDBJ databases">
        <title>Isolation of Levoglucosan Utilizing Bacteria.</title>
        <authorList>
            <person name="Arya A.S."/>
        </authorList>
    </citation>
    <scope>NUCLEOTIDE SEQUENCE [LARGE SCALE GENOMIC DNA]</scope>
    <source>
        <strain evidence="13 14">MEC069</strain>
    </source>
</reference>
<evidence type="ECO:0000256" key="7">
    <source>
        <dbReference type="ARBA" id="ARBA00022989"/>
    </source>
</evidence>
<evidence type="ECO:0000256" key="4">
    <source>
        <dbReference type="ARBA" id="ARBA00022519"/>
    </source>
</evidence>
<evidence type="ECO:0000256" key="9">
    <source>
        <dbReference type="ARBA" id="ARBA00037230"/>
    </source>
</evidence>
<feature type="transmembrane region" description="Helical" evidence="10">
    <location>
        <begin position="176"/>
        <end position="195"/>
    </location>
</feature>
<keyword evidence="6" id="KW-0201">Cytochrome c-type biogenesis</keyword>
<feature type="transmembrane region" description="Helical" evidence="10">
    <location>
        <begin position="246"/>
        <end position="263"/>
    </location>
</feature>
<comment type="similarity">
    <text evidence="2">Belongs to the CcmF/CycK/Ccl1/NrfE/CcsA family.</text>
</comment>
<feature type="transmembrane region" description="Helical" evidence="10">
    <location>
        <begin position="622"/>
        <end position="640"/>
    </location>
</feature>
<feature type="transmembrane region" description="Helical" evidence="10">
    <location>
        <begin position="308"/>
        <end position="328"/>
    </location>
</feature>
<evidence type="ECO:0000256" key="3">
    <source>
        <dbReference type="ARBA" id="ARBA00022475"/>
    </source>
</evidence>
<keyword evidence="8 10" id="KW-0472">Membrane</keyword>
<organism evidence="13 14">
    <name type="scientific">Paenibacillus athensensis</name>
    <dbReference type="NCBI Taxonomy" id="1967502"/>
    <lineage>
        <taxon>Bacteria</taxon>
        <taxon>Bacillati</taxon>
        <taxon>Bacillota</taxon>
        <taxon>Bacilli</taxon>
        <taxon>Bacillales</taxon>
        <taxon>Paenibacillaceae</taxon>
        <taxon>Paenibacillus</taxon>
    </lineage>
</organism>
<gene>
    <name evidence="13" type="ORF">B5M42_11515</name>
</gene>
<dbReference type="InterPro" id="IPR003568">
    <property type="entry name" value="Cyt_c_biogenesis_CcmF"/>
</dbReference>
<feature type="transmembrane region" description="Helical" evidence="10">
    <location>
        <begin position="424"/>
        <end position="441"/>
    </location>
</feature>
<evidence type="ECO:0000313" key="13">
    <source>
        <dbReference type="EMBL" id="TFE87826.1"/>
    </source>
</evidence>
<keyword evidence="3" id="KW-1003">Cell membrane</keyword>
<feature type="transmembrane region" description="Helical" evidence="10">
    <location>
        <begin position="39"/>
        <end position="60"/>
    </location>
</feature>
<dbReference type="Pfam" id="PF16327">
    <property type="entry name" value="CcmF_C"/>
    <property type="match status" value="1"/>
</dbReference>
<evidence type="ECO:0000256" key="6">
    <source>
        <dbReference type="ARBA" id="ARBA00022748"/>
    </source>
</evidence>
<sequence>MEMLGKALFYAAWALAVYSFAALAFGAWRSKPQLVQSGFRGLTALFGLVLVIAGMIWYLLGTSDFRFEFVVNYTTRDLQLPYKLAAFWAGNAGSLTLWLLILCAYAMLVQYARSLRGNPMVPIVMAILALNMIFFLTLLGFVDSPFQVLDVVPKEGRGLNPQLQNPAMLIHPVMLYHGYVGMVVPFAFGIAALILKRADGFWIKATRRWTMIAWLFLTAGNVLGGAWAYVELGWGGYWAWDPVENASFMPWLTATAFLHSAMIQERKDMLKVWNISLIIVTYGLTLFGTFLVRSGVLTSVHAFGDSDLGMYFLVFIGIMTIGAVYVLFKRYSLLTQGGEFRSFLSKESSFLFNNLLLVGATFAVFWGTVFPLVSEAVRGTTVTVGEPYYNHVVAPMLLGVLFLMGIGPLIAWQRSSLAHLRQNFLLPFLLANGVALVFYLMDMRNNWALLTSGVLVFVVMTHYIDFARGVRARMQMTRESFVVSMYRLVVRNRRRYGGYLVHMGIVMIAVGIVGSQQFAKEKLETLKPGQQITVGPYVLTYQQVKQKKVNANDVVYADLSVHKAGGGTDTIEPEKVFYPTFEKPSTEVAILSSFENDLYVVLNSWEEDGRATFMIKVIPLQIWVWIGAVVVLAGGLLAIWGGRFGQKVPKYIEGVGA</sequence>
<dbReference type="RefSeq" id="WP_134752896.1">
    <property type="nucleotide sequence ID" value="NZ_MYFO02000012.1"/>
</dbReference>
<feature type="transmembrane region" description="Helical" evidence="10">
    <location>
        <begin position="275"/>
        <end position="296"/>
    </location>
</feature>
<dbReference type="InterPro" id="IPR003567">
    <property type="entry name" value="Cyt_c_biogenesis"/>
</dbReference>
<dbReference type="GO" id="GO:0005886">
    <property type="term" value="C:plasma membrane"/>
    <property type="evidence" value="ECO:0007669"/>
    <property type="project" value="UniProtKB-SubCell"/>
</dbReference>
<evidence type="ECO:0000259" key="11">
    <source>
        <dbReference type="Pfam" id="PF01578"/>
    </source>
</evidence>
<dbReference type="GO" id="GO:0020037">
    <property type="term" value="F:heme binding"/>
    <property type="evidence" value="ECO:0007669"/>
    <property type="project" value="InterPro"/>
</dbReference>
<dbReference type="EMBL" id="MYFO01000012">
    <property type="protein sequence ID" value="TFE87826.1"/>
    <property type="molecule type" value="Genomic_DNA"/>
</dbReference>
<dbReference type="OrthoDB" id="9761451at2"/>
<feature type="transmembrane region" description="Helical" evidence="10">
    <location>
        <begin position="496"/>
        <end position="519"/>
    </location>
</feature>
<feature type="transmembrane region" description="Helical" evidence="10">
    <location>
        <begin position="120"/>
        <end position="142"/>
    </location>
</feature>
<dbReference type="GO" id="GO:0017004">
    <property type="term" value="P:cytochrome complex assembly"/>
    <property type="evidence" value="ECO:0007669"/>
    <property type="project" value="UniProtKB-KW"/>
</dbReference>
<comment type="function">
    <text evidence="9">Required for the biogenesis of c-type cytochromes. Possible subunit of a heme lyase.</text>
</comment>
<comment type="caution">
    <text evidence="13">The sequence shown here is derived from an EMBL/GenBank/DDBJ whole genome shotgun (WGS) entry which is preliminary data.</text>
</comment>
<protein>
    <submittedName>
        <fullName evidence="13">Cytochrome C biogenesis protein</fullName>
    </submittedName>
</protein>
<dbReference type="Pfam" id="PF01578">
    <property type="entry name" value="Cytochrom_C_asm"/>
    <property type="match status" value="1"/>
</dbReference>
<evidence type="ECO:0000313" key="14">
    <source>
        <dbReference type="Proteomes" id="UP000298246"/>
    </source>
</evidence>
<dbReference type="AlphaFoldDB" id="A0A4Y8Q2W4"/>
<feature type="transmembrane region" description="Helical" evidence="10">
    <location>
        <begin position="447"/>
        <end position="466"/>
    </location>
</feature>
<comment type="subcellular location">
    <subcellularLocation>
        <location evidence="1">Cell inner membrane</location>
        <topology evidence="1">Multi-pass membrane protein</topology>
    </subcellularLocation>
</comment>
<feature type="transmembrane region" description="Helical" evidence="10">
    <location>
        <begin position="7"/>
        <end position="27"/>
    </location>
</feature>
<proteinExistence type="inferred from homology"/>
<evidence type="ECO:0000256" key="1">
    <source>
        <dbReference type="ARBA" id="ARBA00004429"/>
    </source>
</evidence>
<feature type="domain" description="Cytochrome c-type biogenesis protein CcmF C-terminal" evidence="12">
    <location>
        <begin position="313"/>
        <end position="639"/>
    </location>
</feature>
<accession>A0A4Y8Q2W4</accession>
<name>A0A4Y8Q2W4_9BACL</name>
<keyword evidence="14" id="KW-1185">Reference proteome</keyword>
<evidence type="ECO:0000256" key="5">
    <source>
        <dbReference type="ARBA" id="ARBA00022692"/>
    </source>
</evidence>
<dbReference type="PANTHER" id="PTHR43653:SF1">
    <property type="entry name" value="CYTOCHROME C-TYPE BIOGENESIS PROTEIN CCMF"/>
    <property type="match status" value="1"/>
</dbReference>
<dbReference type="PANTHER" id="PTHR43653">
    <property type="entry name" value="CYTOCHROME C ASSEMBLY PROTEIN-RELATED"/>
    <property type="match status" value="1"/>
</dbReference>
<keyword evidence="5 10" id="KW-0812">Transmembrane</keyword>
<feature type="domain" description="Cytochrome c assembly protein" evidence="11">
    <location>
        <begin position="89"/>
        <end position="294"/>
    </location>
</feature>
<keyword evidence="4" id="KW-0997">Cell inner membrane</keyword>
<evidence type="ECO:0000256" key="2">
    <source>
        <dbReference type="ARBA" id="ARBA00009186"/>
    </source>
</evidence>
<dbReference type="PRINTS" id="PR01410">
    <property type="entry name" value="CCBIOGENESIS"/>
</dbReference>
<dbReference type="InterPro" id="IPR002541">
    <property type="entry name" value="Cyt_c_assembly"/>
</dbReference>
<evidence type="ECO:0000256" key="10">
    <source>
        <dbReference type="SAM" id="Phobius"/>
    </source>
</evidence>
<feature type="transmembrane region" description="Helical" evidence="10">
    <location>
        <begin position="392"/>
        <end position="412"/>
    </location>
</feature>
<evidence type="ECO:0000259" key="12">
    <source>
        <dbReference type="Pfam" id="PF16327"/>
    </source>
</evidence>
<keyword evidence="7 10" id="KW-1133">Transmembrane helix</keyword>
<feature type="transmembrane region" description="Helical" evidence="10">
    <location>
        <begin position="211"/>
        <end position="230"/>
    </location>
</feature>
<dbReference type="Proteomes" id="UP000298246">
    <property type="component" value="Unassembled WGS sequence"/>
</dbReference>
<dbReference type="InterPro" id="IPR032523">
    <property type="entry name" value="CcmF_C"/>
</dbReference>
<feature type="transmembrane region" description="Helical" evidence="10">
    <location>
        <begin position="85"/>
        <end position="108"/>
    </location>
</feature>
<dbReference type="GO" id="GO:0015232">
    <property type="term" value="F:heme transmembrane transporter activity"/>
    <property type="evidence" value="ECO:0007669"/>
    <property type="project" value="InterPro"/>
</dbReference>
<feature type="transmembrane region" description="Helical" evidence="10">
    <location>
        <begin position="349"/>
        <end position="372"/>
    </location>
</feature>